<keyword evidence="3" id="KW-1185">Reference proteome</keyword>
<comment type="caution">
    <text evidence="2">The sequence shown here is derived from an EMBL/GenBank/DDBJ whole genome shotgun (WGS) entry which is preliminary data.</text>
</comment>
<dbReference type="Proteomes" id="UP000192596">
    <property type="component" value="Unassembled WGS sequence"/>
</dbReference>
<feature type="compositionally biased region" description="Basic and acidic residues" evidence="1">
    <location>
        <begin position="91"/>
        <end position="103"/>
    </location>
</feature>
<evidence type="ECO:0000313" key="2">
    <source>
        <dbReference type="EMBL" id="OQO10739.1"/>
    </source>
</evidence>
<organism evidence="2 3">
    <name type="scientific">Cryoendolithus antarcticus</name>
    <dbReference type="NCBI Taxonomy" id="1507870"/>
    <lineage>
        <taxon>Eukaryota</taxon>
        <taxon>Fungi</taxon>
        <taxon>Dikarya</taxon>
        <taxon>Ascomycota</taxon>
        <taxon>Pezizomycotina</taxon>
        <taxon>Dothideomycetes</taxon>
        <taxon>Dothideomycetidae</taxon>
        <taxon>Cladosporiales</taxon>
        <taxon>Cladosporiaceae</taxon>
        <taxon>Cryoendolithus</taxon>
    </lineage>
</organism>
<name>A0A1V8TH74_9PEZI</name>
<dbReference type="InParanoid" id="A0A1V8TH74"/>
<evidence type="ECO:0000313" key="3">
    <source>
        <dbReference type="Proteomes" id="UP000192596"/>
    </source>
</evidence>
<feature type="compositionally biased region" description="Low complexity" evidence="1">
    <location>
        <begin position="118"/>
        <end position="127"/>
    </location>
</feature>
<sequence>MKPKIPESAGVAEAFTARQSVGVAAKLRLLESSFGGAPVLASHDAAEDNETKIFLASLGDVTGLHNAKDVNDPDLPEGLMSGKPVNTDDQLLERLLGKKDAGEHKKRQAKAKGEKGAGEAVAPVAKPVVKRKAGVVAEESEDEEEGRGSSFRTKKLARPAVKTDLKRAGAEVESTSTVVMAAEEETAAPSKEIAKPRKARPASYLDELLAKKGKKKGKVSDNG</sequence>
<protein>
    <submittedName>
        <fullName evidence="2">Uncharacterized protein</fullName>
    </submittedName>
</protein>
<feature type="region of interest" description="Disordered" evidence="1">
    <location>
        <begin position="68"/>
        <end position="223"/>
    </location>
</feature>
<feature type="compositionally biased region" description="Basic and acidic residues" evidence="1">
    <location>
        <begin position="161"/>
        <end position="170"/>
    </location>
</feature>
<dbReference type="AlphaFoldDB" id="A0A1V8TH74"/>
<proteinExistence type="predicted"/>
<dbReference type="EMBL" id="NAJO01000008">
    <property type="protein sequence ID" value="OQO10739.1"/>
    <property type="molecule type" value="Genomic_DNA"/>
</dbReference>
<gene>
    <name evidence="2" type="ORF">B0A48_04039</name>
</gene>
<evidence type="ECO:0000256" key="1">
    <source>
        <dbReference type="SAM" id="MobiDB-lite"/>
    </source>
</evidence>
<accession>A0A1V8TH74</accession>
<reference evidence="3" key="1">
    <citation type="submission" date="2017-03" db="EMBL/GenBank/DDBJ databases">
        <title>Genomes of endolithic fungi from Antarctica.</title>
        <authorList>
            <person name="Coleine C."/>
            <person name="Masonjones S."/>
            <person name="Stajich J.E."/>
        </authorList>
    </citation>
    <scope>NUCLEOTIDE SEQUENCE [LARGE SCALE GENOMIC DNA]</scope>
    <source>
        <strain evidence="3">CCFEE 5527</strain>
    </source>
</reference>